<gene>
    <name evidence="3" type="ORF">J5U46_18200</name>
</gene>
<keyword evidence="3" id="KW-0675">Receptor</keyword>
<feature type="domain" description="TIR" evidence="2">
    <location>
        <begin position="3"/>
        <end position="122"/>
    </location>
</feature>
<dbReference type="EMBL" id="JAGFVQ010000035">
    <property type="protein sequence ID" value="MBO4142089.1"/>
    <property type="molecule type" value="Genomic_DNA"/>
</dbReference>
<sequence length="286" mass="32278">MKIFISWSGEPSRQVARALREWLSVVAQHVEPWMSDEEIQSGTRWNDSIAHSLDATNFGIVCVTRANQAAPWLMFEAGALAKGLEQARVVPLCIDLEPSDITSPLHAFQARRFNKEGLRRLIHELSELAEQPRPRESIDTLFEAMWPQLEKTVSQAATMTASAVPGKPRRSQEDMLAELVTRVRNIERETEHRESEARSDAIALAQRADEAYQALEQARRDAAAAAAKARSAADANADAEARAALLDRRYKESEAMATELRFRLAHLEKSLLEMQRQEEIRKRTPK</sequence>
<keyword evidence="1" id="KW-0175">Coiled coil</keyword>
<evidence type="ECO:0000259" key="2">
    <source>
        <dbReference type="Pfam" id="PF13676"/>
    </source>
</evidence>
<dbReference type="Gene3D" id="3.40.50.10140">
    <property type="entry name" value="Toll/interleukin-1 receptor homology (TIR) domain"/>
    <property type="match status" value="1"/>
</dbReference>
<dbReference type="InterPro" id="IPR000157">
    <property type="entry name" value="TIR_dom"/>
</dbReference>
<protein>
    <submittedName>
        <fullName evidence="3">Toll/interleukin-1 receptor domain-containing protein</fullName>
    </submittedName>
</protein>
<dbReference type="AlphaFoldDB" id="A0AAW4JKM3"/>
<dbReference type="RefSeq" id="WP_208577572.1">
    <property type="nucleotide sequence ID" value="NZ_JAGFVQ010000035.1"/>
</dbReference>
<organism evidence="3 4">
    <name type="scientific">Micromonospora tulbaghiae</name>
    <dbReference type="NCBI Taxonomy" id="479978"/>
    <lineage>
        <taxon>Bacteria</taxon>
        <taxon>Bacillati</taxon>
        <taxon>Actinomycetota</taxon>
        <taxon>Actinomycetes</taxon>
        <taxon>Micromonosporales</taxon>
        <taxon>Micromonosporaceae</taxon>
        <taxon>Micromonospora</taxon>
    </lineage>
</organism>
<accession>A0AAW4JKM3</accession>
<comment type="caution">
    <text evidence="3">The sequence shown here is derived from an EMBL/GenBank/DDBJ whole genome shotgun (WGS) entry which is preliminary data.</text>
</comment>
<evidence type="ECO:0000313" key="3">
    <source>
        <dbReference type="EMBL" id="MBO4142089.1"/>
    </source>
</evidence>
<feature type="coiled-coil region" evidence="1">
    <location>
        <begin position="169"/>
        <end position="277"/>
    </location>
</feature>
<proteinExistence type="predicted"/>
<evidence type="ECO:0000313" key="4">
    <source>
        <dbReference type="Proteomes" id="UP000669887"/>
    </source>
</evidence>
<dbReference type="SUPFAM" id="SSF52200">
    <property type="entry name" value="Toll/Interleukin receptor TIR domain"/>
    <property type="match status" value="1"/>
</dbReference>
<reference evidence="3" key="1">
    <citation type="submission" date="2021-03" db="EMBL/GenBank/DDBJ databases">
        <title>X isolated from Micromonospora tulbaghiae.</title>
        <authorList>
            <person name="Stennett H.L."/>
        </authorList>
    </citation>
    <scope>NUCLEOTIDE SEQUENCE</scope>
    <source>
        <strain evidence="3">28M1-20</strain>
    </source>
</reference>
<dbReference type="Proteomes" id="UP000669887">
    <property type="component" value="Unassembled WGS sequence"/>
</dbReference>
<dbReference type="Pfam" id="PF13676">
    <property type="entry name" value="TIR_2"/>
    <property type="match status" value="1"/>
</dbReference>
<dbReference type="InterPro" id="IPR035897">
    <property type="entry name" value="Toll_tir_struct_dom_sf"/>
</dbReference>
<dbReference type="GO" id="GO:0007165">
    <property type="term" value="P:signal transduction"/>
    <property type="evidence" value="ECO:0007669"/>
    <property type="project" value="InterPro"/>
</dbReference>
<name>A0AAW4JKM3_9ACTN</name>
<evidence type="ECO:0000256" key="1">
    <source>
        <dbReference type="SAM" id="Coils"/>
    </source>
</evidence>